<feature type="region of interest" description="Disordered" evidence="1">
    <location>
        <begin position="1"/>
        <end position="20"/>
    </location>
</feature>
<comment type="caution">
    <text evidence="2">The sequence shown here is derived from an EMBL/GenBank/DDBJ whole genome shotgun (WGS) entry which is preliminary data.</text>
</comment>
<gene>
    <name evidence="2" type="ORF">T05_2232</name>
</gene>
<dbReference type="EMBL" id="JYDJ01000519">
    <property type="protein sequence ID" value="KRX34750.1"/>
    <property type="molecule type" value="Genomic_DNA"/>
</dbReference>
<name>A0A0V0T6W2_9BILA</name>
<evidence type="ECO:0000313" key="3">
    <source>
        <dbReference type="Proteomes" id="UP000055048"/>
    </source>
</evidence>
<proteinExistence type="predicted"/>
<reference evidence="2 3" key="1">
    <citation type="submission" date="2015-01" db="EMBL/GenBank/DDBJ databases">
        <title>Evolution of Trichinella species and genotypes.</title>
        <authorList>
            <person name="Korhonen P.K."/>
            <person name="Edoardo P."/>
            <person name="Giuseppe L.R."/>
            <person name="Gasser R.B."/>
        </authorList>
    </citation>
    <scope>NUCLEOTIDE SEQUENCE [LARGE SCALE GENOMIC DNA]</scope>
    <source>
        <strain evidence="2">ISS417</strain>
    </source>
</reference>
<dbReference type="AlphaFoldDB" id="A0A0V0T6W2"/>
<protein>
    <submittedName>
        <fullName evidence="2">Uncharacterized protein</fullName>
    </submittedName>
</protein>
<evidence type="ECO:0000313" key="2">
    <source>
        <dbReference type="EMBL" id="KRX34750.1"/>
    </source>
</evidence>
<accession>A0A0V0T6W2</accession>
<feature type="region of interest" description="Disordered" evidence="1">
    <location>
        <begin position="27"/>
        <end position="67"/>
    </location>
</feature>
<sequence>MWGRMGRPAATRNESPVADLEGRTARHLQDRYGASSGTSPRLCKGVRHRSVPPAGAQRWKNRNSLGGGEVTRCTDQMVELAALATHGSFPLRTVTSVADVNRANDSIPAENETEERLEAEYGSTCLRVWVAVGELPEKLSVLHRCRSLLLIVNKEYTHCLLFDCRNAIRKARDRKERNRLLIPAQ</sequence>
<organism evidence="2 3">
    <name type="scientific">Trichinella murrelli</name>
    <dbReference type="NCBI Taxonomy" id="144512"/>
    <lineage>
        <taxon>Eukaryota</taxon>
        <taxon>Metazoa</taxon>
        <taxon>Ecdysozoa</taxon>
        <taxon>Nematoda</taxon>
        <taxon>Enoplea</taxon>
        <taxon>Dorylaimia</taxon>
        <taxon>Trichinellida</taxon>
        <taxon>Trichinellidae</taxon>
        <taxon>Trichinella</taxon>
    </lineage>
</organism>
<dbReference type="Proteomes" id="UP000055048">
    <property type="component" value="Unassembled WGS sequence"/>
</dbReference>
<evidence type="ECO:0000256" key="1">
    <source>
        <dbReference type="SAM" id="MobiDB-lite"/>
    </source>
</evidence>
<keyword evidence="3" id="KW-1185">Reference proteome</keyword>